<dbReference type="PROSITE" id="PS51186">
    <property type="entry name" value="GNAT"/>
    <property type="match status" value="1"/>
</dbReference>
<protein>
    <submittedName>
        <fullName evidence="2">GNAT family N-acetyltransferase</fullName>
    </submittedName>
</protein>
<dbReference type="Pfam" id="PF00583">
    <property type="entry name" value="Acetyltransf_1"/>
    <property type="match status" value="1"/>
</dbReference>
<name>A0A8J6TB78_9BACT</name>
<evidence type="ECO:0000313" key="2">
    <source>
        <dbReference type="EMBL" id="MBC8207715.1"/>
    </source>
</evidence>
<dbReference type="CDD" id="cd04301">
    <property type="entry name" value="NAT_SF"/>
    <property type="match status" value="1"/>
</dbReference>
<dbReference type="InterPro" id="IPR016181">
    <property type="entry name" value="Acyl_CoA_acyltransferase"/>
</dbReference>
<dbReference type="SUPFAM" id="SSF55729">
    <property type="entry name" value="Acyl-CoA N-acyltransferases (Nat)"/>
    <property type="match status" value="1"/>
</dbReference>
<sequence>MHDSVKIRAAEVKDVTILTGFNVLMAQETEDKQLDPGVVTAGVRAVLEDSKRGFYLVSEIAGEVVASLMVTTEWSDWRDGEFWWIQSVYVAPGFRRRGLFGALYGEVRERARNTERVCGCRLYVEQDNDTAQATYARLGLLETDYKMFEDVFR</sequence>
<dbReference type="Proteomes" id="UP000599024">
    <property type="component" value="Unassembled WGS sequence"/>
</dbReference>
<organism evidence="2 3">
    <name type="scientific">Candidatus Desulfatifera sulfidica</name>
    <dbReference type="NCBI Taxonomy" id="2841691"/>
    <lineage>
        <taxon>Bacteria</taxon>
        <taxon>Pseudomonadati</taxon>
        <taxon>Thermodesulfobacteriota</taxon>
        <taxon>Desulfobulbia</taxon>
        <taxon>Desulfobulbales</taxon>
        <taxon>Desulfobulbaceae</taxon>
        <taxon>Candidatus Desulfatifera</taxon>
    </lineage>
</organism>
<dbReference type="InterPro" id="IPR000182">
    <property type="entry name" value="GNAT_dom"/>
</dbReference>
<proteinExistence type="predicted"/>
<feature type="domain" description="N-acetyltransferase" evidence="1">
    <location>
        <begin position="10"/>
        <end position="153"/>
    </location>
</feature>
<gene>
    <name evidence="2" type="ORF">H8E79_00910</name>
</gene>
<accession>A0A8J6TB78</accession>
<evidence type="ECO:0000313" key="3">
    <source>
        <dbReference type="Proteomes" id="UP000599024"/>
    </source>
</evidence>
<dbReference type="Gene3D" id="3.40.630.30">
    <property type="match status" value="1"/>
</dbReference>
<dbReference type="GO" id="GO:0016747">
    <property type="term" value="F:acyltransferase activity, transferring groups other than amino-acyl groups"/>
    <property type="evidence" value="ECO:0007669"/>
    <property type="project" value="InterPro"/>
</dbReference>
<reference evidence="2 3" key="1">
    <citation type="submission" date="2020-08" db="EMBL/GenBank/DDBJ databases">
        <title>Bridging the membrane lipid divide: bacteria of the FCB group superphylum have the potential to synthesize archaeal ether lipids.</title>
        <authorList>
            <person name="Villanueva L."/>
            <person name="Von Meijenfeldt F.A.B."/>
            <person name="Westbye A.B."/>
            <person name="Yadav S."/>
            <person name="Hopmans E.C."/>
            <person name="Dutilh B.E."/>
            <person name="Sinninghe Damste J.S."/>
        </authorList>
    </citation>
    <scope>NUCLEOTIDE SEQUENCE [LARGE SCALE GENOMIC DNA]</scope>
    <source>
        <strain evidence="2">NIOZ-UU81</strain>
    </source>
</reference>
<dbReference type="EMBL" id="JACNLK010000012">
    <property type="protein sequence ID" value="MBC8207715.1"/>
    <property type="molecule type" value="Genomic_DNA"/>
</dbReference>
<evidence type="ECO:0000259" key="1">
    <source>
        <dbReference type="PROSITE" id="PS51186"/>
    </source>
</evidence>
<dbReference type="AlphaFoldDB" id="A0A8J6TB78"/>
<comment type="caution">
    <text evidence="2">The sequence shown here is derived from an EMBL/GenBank/DDBJ whole genome shotgun (WGS) entry which is preliminary data.</text>
</comment>